<reference evidence="1 2" key="1">
    <citation type="submission" date="2019-05" db="EMBL/GenBank/DDBJ databases">
        <title>Another draft genome of Portunus trituberculatus and its Hox gene families provides insights of decapod evolution.</title>
        <authorList>
            <person name="Jeong J.-H."/>
            <person name="Song I."/>
            <person name="Kim S."/>
            <person name="Choi T."/>
            <person name="Kim D."/>
            <person name="Ryu S."/>
            <person name="Kim W."/>
        </authorList>
    </citation>
    <scope>NUCLEOTIDE SEQUENCE [LARGE SCALE GENOMIC DNA]</scope>
    <source>
        <tissue evidence="1">Muscle</tissue>
    </source>
</reference>
<evidence type="ECO:0000313" key="1">
    <source>
        <dbReference type="EMBL" id="MPC08783.1"/>
    </source>
</evidence>
<dbReference type="EMBL" id="VSRR010000043">
    <property type="protein sequence ID" value="MPC08783.1"/>
    <property type="molecule type" value="Genomic_DNA"/>
</dbReference>
<evidence type="ECO:0000313" key="2">
    <source>
        <dbReference type="Proteomes" id="UP000324222"/>
    </source>
</evidence>
<dbReference type="Proteomes" id="UP000324222">
    <property type="component" value="Unassembled WGS sequence"/>
</dbReference>
<protein>
    <submittedName>
        <fullName evidence="1">Uncharacterized protein</fullName>
    </submittedName>
</protein>
<proteinExistence type="predicted"/>
<accession>A0A5B7CME2</accession>
<dbReference type="AlphaFoldDB" id="A0A5B7CME2"/>
<keyword evidence="2" id="KW-1185">Reference proteome</keyword>
<gene>
    <name evidence="1" type="ORF">E2C01_001375</name>
</gene>
<organism evidence="1 2">
    <name type="scientific">Portunus trituberculatus</name>
    <name type="common">Swimming crab</name>
    <name type="synonym">Neptunus trituberculatus</name>
    <dbReference type="NCBI Taxonomy" id="210409"/>
    <lineage>
        <taxon>Eukaryota</taxon>
        <taxon>Metazoa</taxon>
        <taxon>Ecdysozoa</taxon>
        <taxon>Arthropoda</taxon>
        <taxon>Crustacea</taxon>
        <taxon>Multicrustacea</taxon>
        <taxon>Malacostraca</taxon>
        <taxon>Eumalacostraca</taxon>
        <taxon>Eucarida</taxon>
        <taxon>Decapoda</taxon>
        <taxon>Pleocyemata</taxon>
        <taxon>Brachyura</taxon>
        <taxon>Eubrachyura</taxon>
        <taxon>Portunoidea</taxon>
        <taxon>Portunidae</taxon>
        <taxon>Portuninae</taxon>
        <taxon>Portunus</taxon>
    </lineage>
</organism>
<comment type="caution">
    <text evidence="1">The sequence shown here is derived from an EMBL/GenBank/DDBJ whole genome shotgun (WGS) entry which is preliminary data.</text>
</comment>
<sequence length="80" mass="8784">MHEVNHASVGRVRVSRESMHDEAILAVIISVCTHAGLQLCSPLCTSYTCVQPRILLTPVNPSQVTGSNCMDKGRAYSRRM</sequence>
<name>A0A5B7CME2_PORTR</name>